<comment type="caution">
    <text evidence="4">The sequence shown here is derived from an EMBL/GenBank/DDBJ whole genome shotgun (WGS) entry which is preliminary data.</text>
</comment>
<organism evidence="4">
    <name type="scientific">Streptantibioticus silvisoli</name>
    <dbReference type="NCBI Taxonomy" id="2705255"/>
    <lineage>
        <taxon>Bacteria</taxon>
        <taxon>Bacillati</taxon>
        <taxon>Actinomycetota</taxon>
        <taxon>Actinomycetes</taxon>
        <taxon>Kitasatosporales</taxon>
        <taxon>Streptomycetaceae</taxon>
        <taxon>Streptantibioticus</taxon>
    </lineage>
</organism>
<dbReference type="RefSeq" id="WP_271314717.1">
    <property type="nucleotide sequence ID" value="NZ_JABXJJ020000027.1"/>
</dbReference>
<proteinExistence type="predicted"/>
<protein>
    <submittedName>
        <fullName evidence="4">RHS repeat-associated core domain-containing protein</fullName>
    </submittedName>
</protein>
<dbReference type="NCBIfam" id="TIGR01643">
    <property type="entry name" value="YD_repeat_2x"/>
    <property type="match status" value="1"/>
</dbReference>
<dbReference type="InterPro" id="IPR022385">
    <property type="entry name" value="Rhs_assc_core"/>
</dbReference>
<dbReference type="InterPro" id="IPR006530">
    <property type="entry name" value="YD"/>
</dbReference>
<accession>A0AA90H6N1</accession>
<dbReference type="NCBIfam" id="TIGR03696">
    <property type="entry name" value="Rhs_assc_core"/>
    <property type="match status" value="1"/>
</dbReference>
<evidence type="ECO:0000256" key="1">
    <source>
        <dbReference type="ARBA" id="ARBA00022737"/>
    </source>
</evidence>
<evidence type="ECO:0000313" key="4">
    <source>
        <dbReference type="EMBL" id="MDI5971920.1"/>
    </source>
</evidence>
<feature type="compositionally biased region" description="Basic and acidic residues" evidence="2">
    <location>
        <begin position="40"/>
        <end position="50"/>
    </location>
</feature>
<feature type="region of interest" description="Disordered" evidence="2">
    <location>
        <begin position="18"/>
        <end position="50"/>
    </location>
</feature>
<feature type="region of interest" description="Disordered" evidence="2">
    <location>
        <begin position="595"/>
        <end position="615"/>
    </location>
</feature>
<dbReference type="InterPro" id="IPR050708">
    <property type="entry name" value="T6SS_VgrG/RHS"/>
</dbReference>
<dbReference type="PANTHER" id="PTHR32305:SF17">
    <property type="entry name" value="TRNA NUCLEASE WAPA"/>
    <property type="match status" value="1"/>
</dbReference>
<evidence type="ECO:0000259" key="3">
    <source>
        <dbReference type="Pfam" id="PF25023"/>
    </source>
</evidence>
<feature type="compositionally biased region" description="Low complexity" evidence="2">
    <location>
        <begin position="18"/>
        <end position="27"/>
    </location>
</feature>
<name>A0AA90H6N1_9ACTN</name>
<feature type="region of interest" description="Disordered" evidence="2">
    <location>
        <begin position="474"/>
        <end position="493"/>
    </location>
</feature>
<feature type="compositionally biased region" description="Polar residues" evidence="2">
    <location>
        <begin position="600"/>
        <end position="614"/>
    </location>
</feature>
<dbReference type="InterPro" id="IPR056823">
    <property type="entry name" value="TEN-like_YD-shell"/>
</dbReference>
<evidence type="ECO:0000256" key="2">
    <source>
        <dbReference type="SAM" id="MobiDB-lite"/>
    </source>
</evidence>
<dbReference type="AlphaFoldDB" id="A0AA90H6N1"/>
<dbReference type="Gene3D" id="2.180.10.10">
    <property type="entry name" value="RHS repeat-associated core"/>
    <property type="match status" value="1"/>
</dbReference>
<gene>
    <name evidence="4" type="ORF">POF50_021720</name>
</gene>
<dbReference type="EMBL" id="JABXJJ020000027">
    <property type="protein sequence ID" value="MDI5971920.1"/>
    <property type="molecule type" value="Genomic_DNA"/>
</dbReference>
<sequence length="829" mass="87992">MTWTTSYDLLGDIYSATDPDTGTTTTAYDDDAEVTGTTDQDQHRLSYDYDPLGRKTDEYKGTTSGTKIASWSYDPTGAKGYPASAIAYEQTSGKQTYSSTVAGYTTDYQPTGTTVTIPSDAYGNTSDITYSTADTYTPVQDQLLKSAISTTGAGGLMPDETLTYGYDDPGLPVTLGGAAKYNAWIDYTPLGQTLRATMGDTPDQVVSTNSWEQATGRLLNYSLDKEDGTSAVDSIDYTYDPSGHLTSTDDVQDAGGTANTDLQCYTYDYLSRLTNVWTDDGGTTTKPAPSINGVGSCTNTAPDPSNISGAGPAPYWQSYGYDLTGNRLSKTDHSLTPGVTPDVTTGEVYDTAGHTHAVHTTTTGNSTQTYTYDGDGNPLTVGATQNGTDQPDQDQTLTWNATGQLNTLAAGSHTSRYGYDPDGNLIARTDDGTTTLFLGSDQITLNSSGSTTSVVRAYSLPGAPTVLRTATAGQTGSTLDYQSADPQGTATTDITAGNLTVTHREYTPFGEDRGTAPANWPGDKGFVGGTVDDTTGLTNLGAREYDPSLGRFITSDSLQNIGDPQQWNGYAYSNNDPVDGNDRTGRIWIRNGDGDPVADATSQGAVSENKSSGTARGKYIDRLPAEYSDCNNYDAGVYVGSGGESRTDVDASGAAAVRRTIVKTSRTSIGPYRMGGLWALGVGQYVPKMYFGPGDTFTKELQDDPHNQALLQQCEESPTLCTAVGTTAVEDYEDHGIANLLSDGLAVLSHGSFGRPPVDAFLGSYAETLKVRSYDPVSAEATVDFKVTNKSGWNSFFHFISNGIPNTHHGLGATIEEDFTWSRTVHVTG</sequence>
<feature type="domain" description="Teneurin-like YD-shell" evidence="3">
    <location>
        <begin position="501"/>
        <end position="578"/>
    </location>
</feature>
<dbReference type="PANTHER" id="PTHR32305">
    <property type="match status" value="1"/>
</dbReference>
<reference evidence="4" key="1">
    <citation type="submission" date="2023-05" db="EMBL/GenBank/DDBJ databases">
        <title>Streptantibioticus silvisoli sp. nov., acidotolerant actinomycetes 1 from pine litter.</title>
        <authorList>
            <person name="Swiecimska M."/>
            <person name="Golinska P."/>
            <person name="Sangal V."/>
            <person name="Wachnowicz B."/>
            <person name="Goodfellow M."/>
        </authorList>
    </citation>
    <scope>NUCLEOTIDE SEQUENCE</scope>
    <source>
        <strain evidence="4">SL13</strain>
    </source>
</reference>
<keyword evidence="1" id="KW-0677">Repeat</keyword>
<dbReference type="Pfam" id="PF25023">
    <property type="entry name" value="TEN_YD-shell"/>
    <property type="match status" value="1"/>
</dbReference>